<evidence type="ECO:0000313" key="8">
    <source>
        <dbReference type="Proteomes" id="UP000800092"/>
    </source>
</evidence>
<reference evidence="7" key="1">
    <citation type="journal article" date="2020" name="Stud. Mycol.">
        <title>101 Dothideomycetes genomes: a test case for predicting lifestyles and emergence of pathogens.</title>
        <authorList>
            <person name="Haridas S."/>
            <person name="Albert R."/>
            <person name="Binder M."/>
            <person name="Bloem J."/>
            <person name="Labutti K."/>
            <person name="Salamov A."/>
            <person name="Andreopoulos B."/>
            <person name="Baker S."/>
            <person name="Barry K."/>
            <person name="Bills G."/>
            <person name="Bluhm B."/>
            <person name="Cannon C."/>
            <person name="Castanera R."/>
            <person name="Culley D."/>
            <person name="Daum C."/>
            <person name="Ezra D."/>
            <person name="Gonzalez J."/>
            <person name="Henrissat B."/>
            <person name="Kuo A."/>
            <person name="Liang C."/>
            <person name="Lipzen A."/>
            <person name="Lutzoni F."/>
            <person name="Magnuson J."/>
            <person name="Mondo S."/>
            <person name="Nolan M."/>
            <person name="Ohm R."/>
            <person name="Pangilinan J."/>
            <person name="Park H.-J."/>
            <person name="Ramirez L."/>
            <person name="Alfaro M."/>
            <person name="Sun H."/>
            <person name="Tritt A."/>
            <person name="Yoshinaga Y."/>
            <person name="Zwiers L.-H."/>
            <person name="Turgeon B."/>
            <person name="Goodwin S."/>
            <person name="Spatafora J."/>
            <person name="Crous P."/>
            <person name="Grigoriev I."/>
        </authorList>
    </citation>
    <scope>NUCLEOTIDE SEQUENCE</scope>
    <source>
        <strain evidence="7">Tuck. ex Michener</strain>
    </source>
</reference>
<dbReference type="SUPFAM" id="SSF52540">
    <property type="entry name" value="P-loop containing nucleoside triphosphate hydrolases"/>
    <property type="match status" value="2"/>
</dbReference>
<name>A0A6A6H9B2_VIRVR</name>
<dbReference type="Pfam" id="PF17862">
    <property type="entry name" value="AAA_lid_3"/>
    <property type="match status" value="2"/>
</dbReference>
<feature type="compositionally biased region" description="Polar residues" evidence="5">
    <location>
        <begin position="33"/>
        <end position="49"/>
    </location>
</feature>
<evidence type="ECO:0000256" key="4">
    <source>
        <dbReference type="ARBA" id="ARBA00022840"/>
    </source>
</evidence>
<protein>
    <submittedName>
        <fullName evidence="7">AAA-domain-containing protein</fullName>
    </submittedName>
</protein>
<dbReference type="EMBL" id="ML991797">
    <property type="protein sequence ID" value="KAF2234602.1"/>
    <property type="molecule type" value="Genomic_DNA"/>
</dbReference>
<dbReference type="FunFam" id="1.10.8.60:FF:000081">
    <property type="entry name" value="AAA family ATPase/60S ribosome export protein"/>
    <property type="match status" value="1"/>
</dbReference>
<evidence type="ECO:0000256" key="1">
    <source>
        <dbReference type="ARBA" id="ARBA00006914"/>
    </source>
</evidence>
<dbReference type="GO" id="GO:0016887">
    <property type="term" value="F:ATP hydrolysis activity"/>
    <property type="evidence" value="ECO:0007669"/>
    <property type="project" value="InterPro"/>
</dbReference>
<feature type="domain" description="AAA+ ATPase" evidence="6">
    <location>
        <begin position="507"/>
        <end position="643"/>
    </location>
</feature>
<sequence length="737" mass="81573">MAPGRPSLRDGLDRDVYQIVRKLQDESDGAPSKLNTSDVYGSINRSNSSLRRKPKKLLENSIDRVLAELKRHDSEDDTHSNGDLGGLDDHSLDLPGTDVTNAMNRSIVSSWNFTNTQTNSENYNKRESLKIESRSNGEPPRKKKKKAPPSSEVPAPQVCLDDIGGLTGVIGELKRHLILPLRYPAEYAARQIPIPRGILLHGPPGCGKTALSRAFAARIHVPFIEILGPSVVSGMSGESEKQIRDRFEEAVRQAPSILFIDEIDTIANKRSESQSQMEKRIVAQLLISMDSLSNSEKPVIVLAATNRPDSLDPALRRGGRFDTEINIGVPNEAMREHILRTLTRKNELGADVDFRRLSKMTAGFVGADLRDLVGKAGNWAMDRFRDALESQAANATLDMENEMVIANDDNRLQHLEMLRSIDRLIHWLDDENAPRPAGFEDRSLTMEAFLAVLPSIQPSSKREGFATIPNTTWEDIGALLEVRKKLKAAIVGPIKNPEKYERMGITAPTGVLLWGPPGCGKTLLAKAVANESKANFISVKGPELLNKYLGESERAVRQLFTRARSSVPCVIFLDEIDSISPRRTDSLHEASARVVNTLLTELDGLSERDGIWVVAATNRPDVIDPAMLRPGRLETLLYVGLPGPDERVEILKTLLRRKPIDEGLAKVAVDCHGYSGADLESLLRNAGQVALERSALFENSPERIQEGDFREALKMVRPSVTDIEKYEILKETLSTCN</sequence>
<feature type="compositionally biased region" description="Basic and acidic residues" evidence="5">
    <location>
        <begin position="123"/>
        <end position="135"/>
    </location>
</feature>
<dbReference type="GO" id="GO:0005634">
    <property type="term" value="C:nucleus"/>
    <property type="evidence" value="ECO:0007669"/>
    <property type="project" value="TreeGrafter"/>
</dbReference>
<dbReference type="PANTHER" id="PTHR23077">
    <property type="entry name" value="AAA-FAMILY ATPASE"/>
    <property type="match status" value="1"/>
</dbReference>
<dbReference type="PROSITE" id="PS00674">
    <property type="entry name" value="AAA"/>
    <property type="match status" value="1"/>
</dbReference>
<organism evidence="7 8">
    <name type="scientific">Viridothelium virens</name>
    <name type="common">Speckled blister lichen</name>
    <name type="synonym">Trypethelium virens</name>
    <dbReference type="NCBI Taxonomy" id="1048519"/>
    <lineage>
        <taxon>Eukaryota</taxon>
        <taxon>Fungi</taxon>
        <taxon>Dikarya</taxon>
        <taxon>Ascomycota</taxon>
        <taxon>Pezizomycotina</taxon>
        <taxon>Dothideomycetes</taxon>
        <taxon>Dothideomycetes incertae sedis</taxon>
        <taxon>Trypetheliales</taxon>
        <taxon>Trypetheliaceae</taxon>
        <taxon>Viridothelium</taxon>
    </lineage>
</organism>
<dbReference type="PANTHER" id="PTHR23077:SF171">
    <property type="entry name" value="NUCLEAR VALOSIN-CONTAINING PROTEIN-LIKE"/>
    <property type="match status" value="1"/>
</dbReference>
<dbReference type="GO" id="GO:0042254">
    <property type="term" value="P:ribosome biogenesis"/>
    <property type="evidence" value="ECO:0007669"/>
    <property type="project" value="TreeGrafter"/>
</dbReference>
<dbReference type="Proteomes" id="UP000800092">
    <property type="component" value="Unassembled WGS sequence"/>
</dbReference>
<keyword evidence="2" id="KW-0677">Repeat</keyword>
<evidence type="ECO:0000256" key="5">
    <source>
        <dbReference type="SAM" id="MobiDB-lite"/>
    </source>
</evidence>
<dbReference type="Gene3D" id="3.40.50.300">
    <property type="entry name" value="P-loop containing nucleotide triphosphate hydrolases"/>
    <property type="match status" value="2"/>
</dbReference>
<dbReference type="InterPro" id="IPR003960">
    <property type="entry name" value="ATPase_AAA_CS"/>
</dbReference>
<keyword evidence="4" id="KW-0067">ATP-binding</keyword>
<dbReference type="OrthoDB" id="27435at2759"/>
<dbReference type="Gene3D" id="1.10.8.60">
    <property type="match status" value="2"/>
</dbReference>
<dbReference type="Pfam" id="PF00004">
    <property type="entry name" value="AAA"/>
    <property type="match status" value="2"/>
</dbReference>
<dbReference type="InterPro" id="IPR041569">
    <property type="entry name" value="AAA_lid_3"/>
</dbReference>
<accession>A0A6A6H9B2</accession>
<dbReference type="FunFam" id="3.40.50.300:FF:000018">
    <property type="entry name" value="Cell division control 48"/>
    <property type="match status" value="1"/>
</dbReference>
<gene>
    <name evidence="7" type="ORF">EV356DRAFT_446248</name>
</gene>
<dbReference type="AlphaFoldDB" id="A0A6A6H9B2"/>
<feature type="region of interest" description="Disordered" evidence="5">
    <location>
        <begin position="115"/>
        <end position="156"/>
    </location>
</feature>
<dbReference type="GO" id="GO:1990275">
    <property type="term" value="F:preribosome binding"/>
    <property type="evidence" value="ECO:0007669"/>
    <property type="project" value="TreeGrafter"/>
</dbReference>
<evidence type="ECO:0000259" key="6">
    <source>
        <dbReference type="SMART" id="SM00382"/>
    </source>
</evidence>
<dbReference type="InterPro" id="IPR003593">
    <property type="entry name" value="AAA+_ATPase"/>
</dbReference>
<comment type="similarity">
    <text evidence="1">Belongs to the AAA ATPase family.</text>
</comment>
<evidence type="ECO:0000313" key="7">
    <source>
        <dbReference type="EMBL" id="KAF2234602.1"/>
    </source>
</evidence>
<dbReference type="InterPro" id="IPR027417">
    <property type="entry name" value="P-loop_NTPase"/>
</dbReference>
<feature type="domain" description="AAA+ ATPase" evidence="6">
    <location>
        <begin position="194"/>
        <end position="331"/>
    </location>
</feature>
<keyword evidence="3" id="KW-0547">Nucleotide-binding</keyword>
<evidence type="ECO:0000256" key="2">
    <source>
        <dbReference type="ARBA" id="ARBA00022737"/>
    </source>
</evidence>
<dbReference type="FunFam" id="3.40.50.300:FF:000365">
    <property type="entry name" value="Ribosome biogenesis ATPase RIX7"/>
    <property type="match status" value="1"/>
</dbReference>
<evidence type="ECO:0000256" key="3">
    <source>
        <dbReference type="ARBA" id="ARBA00022741"/>
    </source>
</evidence>
<dbReference type="GO" id="GO:0005524">
    <property type="term" value="F:ATP binding"/>
    <property type="evidence" value="ECO:0007669"/>
    <property type="project" value="UniProtKB-KW"/>
</dbReference>
<feature type="region of interest" description="Disordered" evidence="5">
    <location>
        <begin position="23"/>
        <end position="51"/>
    </location>
</feature>
<dbReference type="InterPro" id="IPR050168">
    <property type="entry name" value="AAA_ATPase_domain"/>
</dbReference>
<feature type="region of interest" description="Disordered" evidence="5">
    <location>
        <begin position="72"/>
        <end position="97"/>
    </location>
</feature>
<keyword evidence="8" id="KW-1185">Reference proteome</keyword>
<dbReference type="SMART" id="SM00382">
    <property type="entry name" value="AAA"/>
    <property type="match status" value="2"/>
</dbReference>
<proteinExistence type="inferred from homology"/>
<dbReference type="GO" id="GO:0003723">
    <property type="term" value="F:RNA binding"/>
    <property type="evidence" value="ECO:0007669"/>
    <property type="project" value="TreeGrafter"/>
</dbReference>
<dbReference type="InterPro" id="IPR003959">
    <property type="entry name" value="ATPase_AAA_core"/>
</dbReference>